<gene>
    <name evidence="2" type="ORF">P5673_008198</name>
</gene>
<feature type="compositionally biased region" description="Polar residues" evidence="1">
    <location>
        <begin position="30"/>
        <end position="44"/>
    </location>
</feature>
<dbReference type="Proteomes" id="UP001249851">
    <property type="component" value="Unassembled WGS sequence"/>
</dbReference>
<feature type="region of interest" description="Disordered" evidence="1">
    <location>
        <begin position="21"/>
        <end position="109"/>
    </location>
</feature>
<evidence type="ECO:0000313" key="3">
    <source>
        <dbReference type="Proteomes" id="UP001249851"/>
    </source>
</evidence>
<dbReference type="EMBL" id="JARQWQ010000014">
    <property type="protein sequence ID" value="KAK2567393.1"/>
    <property type="molecule type" value="Genomic_DNA"/>
</dbReference>
<keyword evidence="3" id="KW-1185">Reference proteome</keyword>
<accession>A0AAD9VAK1</accession>
<name>A0AAD9VAK1_ACRCE</name>
<protein>
    <submittedName>
        <fullName evidence="2">Uncharacterized protein</fullName>
    </submittedName>
</protein>
<sequence>MSSSLTHSPFFYHHVPHSPFLLPPRLQGRNRGTSSPYSLNQSFLSPAPVVPSISPTPKQLQAKPSKEDMSSSMQIEQVVPHFSPQLKGEEDSFNGKKRIQESSPTQTKVPEINLFSGDEIFA</sequence>
<evidence type="ECO:0000313" key="2">
    <source>
        <dbReference type="EMBL" id="KAK2567393.1"/>
    </source>
</evidence>
<reference evidence="2" key="1">
    <citation type="journal article" date="2023" name="G3 (Bethesda)">
        <title>Whole genome assembly and annotation of the endangered Caribbean coral Acropora cervicornis.</title>
        <authorList>
            <person name="Selwyn J.D."/>
            <person name="Vollmer S.V."/>
        </authorList>
    </citation>
    <scope>NUCLEOTIDE SEQUENCE</scope>
    <source>
        <strain evidence="2">K2</strain>
    </source>
</reference>
<feature type="compositionally biased region" description="Basic and acidic residues" evidence="1">
    <location>
        <begin position="87"/>
        <end position="100"/>
    </location>
</feature>
<comment type="caution">
    <text evidence="2">The sequence shown here is derived from an EMBL/GenBank/DDBJ whole genome shotgun (WGS) entry which is preliminary data.</text>
</comment>
<reference evidence="2" key="2">
    <citation type="journal article" date="2023" name="Science">
        <title>Genomic signatures of disease resistance in endangered staghorn corals.</title>
        <authorList>
            <person name="Vollmer S.V."/>
            <person name="Selwyn J.D."/>
            <person name="Despard B.A."/>
            <person name="Roesel C.L."/>
        </authorList>
    </citation>
    <scope>NUCLEOTIDE SEQUENCE</scope>
    <source>
        <strain evidence="2">K2</strain>
    </source>
</reference>
<dbReference type="AlphaFoldDB" id="A0AAD9VAK1"/>
<organism evidence="2 3">
    <name type="scientific">Acropora cervicornis</name>
    <name type="common">Staghorn coral</name>
    <dbReference type="NCBI Taxonomy" id="6130"/>
    <lineage>
        <taxon>Eukaryota</taxon>
        <taxon>Metazoa</taxon>
        <taxon>Cnidaria</taxon>
        <taxon>Anthozoa</taxon>
        <taxon>Hexacorallia</taxon>
        <taxon>Scleractinia</taxon>
        <taxon>Astrocoeniina</taxon>
        <taxon>Acroporidae</taxon>
        <taxon>Acropora</taxon>
    </lineage>
</organism>
<proteinExistence type="predicted"/>
<evidence type="ECO:0000256" key="1">
    <source>
        <dbReference type="SAM" id="MobiDB-lite"/>
    </source>
</evidence>